<dbReference type="OrthoDB" id="9774491at2"/>
<evidence type="ECO:0000256" key="2">
    <source>
        <dbReference type="ARBA" id="ARBA00022840"/>
    </source>
</evidence>
<evidence type="ECO:0000313" key="4">
    <source>
        <dbReference type="Proteomes" id="UP000318331"/>
    </source>
</evidence>
<evidence type="ECO:0000313" key="3">
    <source>
        <dbReference type="EMBL" id="TQM61185.1"/>
    </source>
</evidence>
<keyword evidence="3" id="KW-0132">Cell division</keyword>
<dbReference type="Gene3D" id="3.40.50.300">
    <property type="entry name" value="P-loop containing nucleotide triphosphate hydrolases"/>
    <property type="match status" value="1"/>
</dbReference>
<dbReference type="RefSeq" id="WP_141918331.1">
    <property type="nucleotide sequence ID" value="NZ_BAAAYS010000004.1"/>
</dbReference>
<keyword evidence="3" id="KW-0131">Cell cycle</keyword>
<dbReference type="GO" id="GO:0051301">
    <property type="term" value="P:cell division"/>
    <property type="evidence" value="ECO:0007669"/>
    <property type="project" value="UniProtKB-KW"/>
</dbReference>
<dbReference type="Pfam" id="PF03969">
    <property type="entry name" value="AFG1_ATPase"/>
    <property type="match status" value="2"/>
</dbReference>
<dbReference type="Proteomes" id="UP000318331">
    <property type="component" value="Unassembled WGS sequence"/>
</dbReference>
<dbReference type="SUPFAM" id="SSF52540">
    <property type="entry name" value="P-loop containing nucleoside triphosphate hydrolases"/>
    <property type="match status" value="1"/>
</dbReference>
<dbReference type="GO" id="GO:0005737">
    <property type="term" value="C:cytoplasm"/>
    <property type="evidence" value="ECO:0007669"/>
    <property type="project" value="TreeGrafter"/>
</dbReference>
<dbReference type="EMBL" id="VFPN01000003">
    <property type="protein sequence ID" value="TQM61185.1"/>
    <property type="molecule type" value="Genomic_DNA"/>
</dbReference>
<keyword evidence="2" id="KW-0067">ATP-binding</keyword>
<comment type="caution">
    <text evidence="3">The sequence shown here is derived from an EMBL/GenBank/DDBJ whole genome shotgun (WGS) entry which is preliminary data.</text>
</comment>
<evidence type="ECO:0000256" key="1">
    <source>
        <dbReference type="ARBA" id="ARBA00022741"/>
    </source>
</evidence>
<sequence length="346" mass="37297">MDTNPLLTLPRLVDRLPGISGPEIVRNLVPPPQFAHATFESYQPDSAYPSQAATVKRLREFSKSQHKARVVGLFAKKIKTPESIPTGVYLDGGFGVGKTHLLAALWHEVPGRKYFGTFIEYTALVGALGYAAASEALTGASLICIDEFELDDPGDTMIMTRLLGALAASGTRIAATSNTPPNALGEGRFAAADFLREIQALASNFETIRIDGTDYRQRGLDGHAVATGEETYQAILGEETEKGLNVTDDSFPELMAHLAKIHPSSFVRLLDGVAVIGLRSVTATDDQTQALRLVAFIDRVYDAQIPIVATGVPLDQVFAGGMLNGGYRKKYLRAMSRMIALTSELA</sequence>
<organism evidence="3 4">
    <name type="scientific">Klugiella xanthotipulae</name>
    <dbReference type="NCBI Taxonomy" id="244735"/>
    <lineage>
        <taxon>Bacteria</taxon>
        <taxon>Bacillati</taxon>
        <taxon>Actinomycetota</taxon>
        <taxon>Actinomycetes</taxon>
        <taxon>Micrococcales</taxon>
        <taxon>Microbacteriaceae</taxon>
        <taxon>Klugiella</taxon>
    </lineage>
</organism>
<dbReference type="InterPro" id="IPR005654">
    <property type="entry name" value="ATPase_AFG1-like"/>
</dbReference>
<dbReference type="PANTHER" id="PTHR12169:SF6">
    <property type="entry name" value="AFG1-LIKE ATPASE"/>
    <property type="match status" value="1"/>
</dbReference>
<reference evidence="3 4" key="1">
    <citation type="submission" date="2019-06" db="EMBL/GenBank/DDBJ databases">
        <title>Sequencing the genomes of 1000 actinobacteria strains.</title>
        <authorList>
            <person name="Klenk H.-P."/>
        </authorList>
    </citation>
    <scope>NUCLEOTIDE SEQUENCE [LARGE SCALE GENOMIC DNA]</scope>
    <source>
        <strain evidence="3 4">DSM 18031</strain>
    </source>
</reference>
<keyword evidence="4" id="KW-1185">Reference proteome</keyword>
<dbReference type="GO" id="GO:0016887">
    <property type="term" value="F:ATP hydrolysis activity"/>
    <property type="evidence" value="ECO:0007669"/>
    <property type="project" value="InterPro"/>
</dbReference>
<dbReference type="AlphaFoldDB" id="A0A543HS87"/>
<dbReference type="NCBIfam" id="NF040713">
    <property type="entry name" value="ZapE"/>
    <property type="match status" value="1"/>
</dbReference>
<accession>A0A543HS87</accession>
<proteinExistence type="predicted"/>
<keyword evidence="1" id="KW-0547">Nucleotide-binding</keyword>
<gene>
    <name evidence="3" type="ORF">FB466_2121</name>
</gene>
<dbReference type="GO" id="GO:0005524">
    <property type="term" value="F:ATP binding"/>
    <property type="evidence" value="ECO:0007669"/>
    <property type="project" value="UniProtKB-KW"/>
</dbReference>
<dbReference type="InterPro" id="IPR027417">
    <property type="entry name" value="P-loop_NTPase"/>
</dbReference>
<dbReference type="PANTHER" id="PTHR12169">
    <property type="entry name" value="ATPASE N2B"/>
    <property type="match status" value="1"/>
</dbReference>
<protein>
    <submittedName>
        <fullName evidence="3">Cell division protein ZapE</fullName>
    </submittedName>
</protein>
<name>A0A543HS87_9MICO</name>